<name>A0A1Z4MTU3_9CYAN</name>
<accession>A0A1Z4MTU3</accession>
<dbReference type="Gene3D" id="1.10.3680.10">
    <property type="entry name" value="TerB-like"/>
    <property type="match status" value="1"/>
</dbReference>
<dbReference type="AlphaFoldDB" id="A0A1Z4MTU3"/>
<evidence type="ECO:0000313" key="1">
    <source>
        <dbReference type="EMBL" id="BAY96889.1"/>
    </source>
</evidence>
<proteinExistence type="predicted"/>
<dbReference type="RefSeq" id="WP_096574035.1">
    <property type="nucleotide sequence ID" value="NZ_CAWNJS010000001.1"/>
</dbReference>
<gene>
    <name evidence="1" type="ORF">NIES37_08260</name>
</gene>
<dbReference type="CDD" id="cd07176">
    <property type="entry name" value="terB"/>
    <property type="match status" value="1"/>
</dbReference>
<dbReference type="KEGG" id="ttq:NIES37_08260"/>
<dbReference type="InterPro" id="IPR029024">
    <property type="entry name" value="TerB-like"/>
</dbReference>
<evidence type="ECO:0008006" key="3">
    <source>
        <dbReference type="Google" id="ProtNLM"/>
    </source>
</evidence>
<evidence type="ECO:0000313" key="2">
    <source>
        <dbReference type="Proteomes" id="UP000218785"/>
    </source>
</evidence>
<keyword evidence="2" id="KW-1185">Reference proteome</keyword>
<sequence>MIKPKLSNRRTNSSVVLEPEVAIAVIGLLSAASDGEGITIEEEYALSEMLSGISQFENYSDEDYRNLTDKVYSLLESTEPQDLLAQAIDSLPDQDYCEAAYITALLVVGIDEEVPDSEQDYISSLQEDLNISDKRAKQIIDEIFGEDDETEYDDE</sequence>
<protein>
    <recommendedName>
        <fullName evidence="3">Co-chaperone DjlA N-terminal domain-containing protein</fullName>
    </recommendedName>
</protein>
<reference evidence="1 2" key="1">
    <citation type="submission" date="2017-06" db="EMBL/GenBank/DDBJ databases">
        <title>Genome sequencing of cyanobaciteial culture collection at National Institute for Environmental Studies (NIES).</title>
        <authorList>
            <person name="Hirose Y."/>
            <person name="Shimura Y."/>
            <person name="Fujisawa T."/>
            <person name="Nakamura Y."/>
            <person name="Kawachi M."/>
        </authorList>
    </citation>
    <scope>NUCLEOTIDE SEQUENCE [LARGE SCALE GENOMIC DNA]</scope>
    <source>
        <strain evidence="1 2">NIES-37</strain>
    </source>
</reference>
<organism evidence="1 2">
    <name type="scientific">Tolypothrix tenuis PCC 7101</name>
    <dbReference type="NCBI Taxonomy" id="231146"/>
    <lineage>
        <taxon>Bacteria</taxon>
        <taxon>Bacillati</taxon>
        <taxon>Cyanobacteriota</taxon>
        <taxon>Cyanophyceae</taxon>
        <taxon>Nostocales</taxon>
        <taxon>Tolypothrichaceae</taxon>
        <taxon>Tolypothrix</taxon>
    </lineage>
</organism>
<dbReference type="Proteomes" id="UP000218785">
    <property type="component" value="Chromosome"/>
</dbReference>
<dbReference type="EMBL" id="AP018248">
    <property type="protein sequence ID" value="BAY96889.1"/>
    <property type="molecule type" value="Genomic_DNA"/>
</dbReference>
<dbReference type="SUPFAM" id="SSF158682">
    <property type="entry name" value="TerB-like"/>
    <property type="match status" value="1"/>
</dbReference>